<evidence type="ECO:0000256" key="1">
    <source>
        <dbReference type="ARBA" id="ARBA00008876"/>
    </source>
</evidence>
<accession>X1J7S4</accession>
<feature type="non-terminal residue" evidence="4">
    <location>
        <position position="56"/>
    </location>
</feature>
<reference evidence="4" key="1">
    <citation type="journal article" date="2014" name="Front. Microbiol.">
        <title>High frequency of phylogenetically diverse reductive dehalogenase-homologous genes in deep subseafloor sedimentary metagenomes.</title>
        <authorList>
            <person name="Kawai M."/>
            <person name="Futagami T."/>
            <person name="Toyoda A."/>
            <person name="Takaki Y."/>
            <person name="Nishi S."/>
            <person name="Hori S."/>
            <person name="Arai W."/>
            <person name="Tsubouchi T."/>
            <person name="Morono Y."/>
            <person name="Uchiyama I."/>
            <person name="Ito T."/>
            <person name="Fujiyama A."/>
            <person name="Inagaki F."/>
            <person name="Takami H."/>
        </authorList>
    </citation>
    <scope>NUCLEOTIDE SEQUENCE</scope>
    <source>
        <strain evidence="4">Expedition CK06-06</strain>
    </source>
</reference>
<dbReference type="GO" id="GO:0016836">
    <property type="term" value="F:hydro-lyase activity"/>
    <property type="evidence" value="ECO:0007669"/>
    <property type="project" value="InterPro"/>
</dbReference>
<feature type="non-terminal residue" evidence="4">
    <location>
        <position position="1"/>
    </location>
</feature>
<dbReference type="Gene3D" id="3.20.130.10">
    <property type="entry name" value="Fe-S hydro-lyase, tartrate dehydratase beta-type, catalytic domain"/>
    <property type="match status" value="1"/>
</dbReference>
<keyword evidence="2" id="KW-0456">Lyase</keyword>
<dbReference type="PANTHER" id="PTHR43351">
    <property type="entry name" value="L(+)-TARTRATE DEHYDRATASE SUBUNIT BETA"/>
    <property type="match status" value="1"/>
</dbReference>
<organism evidence="4">
    <name type="scientific">marine sediment metagenome</name>
    <dbReference type="NCBI Taxonomy" id="412755"/>
    <lineage>
        <taxon>unclassified sequences</taxon>
        <taxon>metagenomes</taxon>
        <taxon>ecological metagenomes</taxon>
    </lineage>
</organism>
<dbReference type="InterPro" id="IPR036660">
    <property type="entry name" value="Fe-S_hydroAse_TtdB_cat_sf"/>
</dbReference>
<dbReference type="EMBL" id="BARU01049085">
    <property type="protein sequence ID" value="GAH90791.1"/>
    <property type="molecule type" value="Genomic_DNA"/>
</dbReference>
<sequence length="56" mass="5977">VKEAGVKGMIGKGSRGQKVKEAIKKYKAVYFVAIGGAAALLSEHIKKAEVIAYEEL</sequence>
<comment type="similarity">
    <text evidence="1">Belongs to the class-I fumarase family.</text>
</comment>
<dbReference type="InterPro" id="IPR004647">
    <property type="entry name" value="Fe-S_hydro-lyase_TtdB-typ_cat"/>
</dbReference>
<evidence type="ECO:0000259" key="3">
    <source>
        <dbReference type="Pfam" id="PF05683"/>
    </source>
</evidence>
<name>X1J7S4_9ZZZZ</name>
<feature type="domain" description="Fe-S hydro-lyase tartrate dehydratase beta-type catalytic" evidence="3">
    <location>
        <begin position="2"/>
        <end position="56"/>
    </location>
</feature>
<gene>
    <name evidence="4" type="ORF">S03H2_72518</name>
</gene>
<protein>
    <recommendedName>
        <fullName evidence="3">Fe-S hydro-lyase tartrate dehydratase beta-type catalytic domain-containing protein</fullName>
    </recommendedName>
</protein>
<dbReference type="PANTHER" id="PTHR43351:SF2">
    <property type="entry name" value="L(+)-TARTRATE DEHYDRATASE SUBUNIT BETA-RELATED"/>
    <property type="match status" value="1"/>
</dbReference>
<dbReference type="AlphaFoldDB" id="X1J7S4"/>
<comment type="caution">
    <text evidence="4">The sequence shown here is derived from an EMBL/GenBank/DDBJ whole genome shotgun (WGS) entry which is preliminary data.</text>
</comment>
<dbReference type="SUPFAM" id="SSF117457">
    <property type="entry name" value="FumA C-terminal domain-like"/>
    <property type="match status" value="1"/>
</dbReference>
<proteinExistence type="inferred from homology"/>
<evidence type="ECO:0000256" key="2">
    <source>
        <dbReference type="ARBA" id="ARBA00023239"/>
    </source>
</evidence>
<dbReference type="Pfam" id="PF05683">
    <property type="entry name" value="Fumerase_C"/>
    <property type="match status" value="1"/>
</dbReference>
<evidence type="ECO:0000313" key="4">
    <source>
        <dbReference type="EMBL" id="GAH90791.1"/>
    </source>
</evidence>